<name>A0A1G1WZC5_9BACT</name>
<accession>A0A1G1WZC5</accession>
<proteinExistence type="predicted"/>
<gene>
    <name evidence="2" type="ORF">A3D99_01320</name>
</gene>
<keyword evidence="1" id="KW-1133">Transmembrane helix</keyword>
<comment type="caution">
    <text evidence="2">The sequence shown here is derived from an EMBL/GenBank/DDBJ whole genome shotgun (WGS) entry which is preliminary data.</text>
</comment>
<evidence type="ECO:0000313" key="2">
    <source>
        <dbReference type="EMBL" id="OGY33079.1"/>
    </source>
</evidence>
<dbReference type="Proteomes" id="UP000177528">
    <property type="component" value="Unassembled WGS sequence"/>
</dbReference>
<keyword evidence="1" id="KW-0472">Membrane</keyword>
<reference evidence="2 3" key="1">
    <citation type="journal article" date="2016" name="Nat. Commun.">
        <title>Thousands of microbial genomes shed light on interconnected biogeochemical processes in an aquifer system.</title>
        <authorList>
            <person name="Anantharaman K."/>
            <person name="Brown C.T."/>
            <person name="Hug L.A."/>
            <person name="Sharon I."/>
            <person name="Castelle C.J."/>
            <person name="Probst A.J."/>
            <person name="Thomas B.C."/>
            <person name="Singh A."/>
            <person name="Wilkins M.J."/>
            <person name="Karaoz U."/>
            <person name="Brodie E.L."/>
            <person name="Williams K.H."/>
            <person name="Hubbard S.S."/>
            <person name="Banfield J.F."/>
        </authorList>
    </citation>
    <scope>NUCLEOTIDE SEQUENCE [LARGE SCALE GENOMIC DNA]</scope>
</reference>
<evidence type="ECO:0000256" key="1">
    <source>
        <dbReference type="SAM" id="Phobius"/>
    </source>
</evidence>
<protein>
    <submittedName>
        <fullName evidence="2">Uncharacterized protein</fullName>
    </submittedName>
</protein>
<keyword evidence="1" id="KW-0812">Transmembrane</keyword>
<dbReference type="AlphaFoldDB" id="A0A1G1WZC5"/>
<evidence type="ECO:0000313" key="3">
    <source>
        <dbReference type="Proteomes" id="UP000177528"/>
    </source>
</evidence>
<feature type="transmembrane region" description="Helical" evidence="1">
    <location>
        <begin position="21"/>
        <end position="40"/>
    </location>
</feature>
<dbReference type="EMBL" id="MHHR01000033">
    <property type="protein sequence ID" value="OGY33079.1"/>
    <property type="molecule type" value="Genomic_DNA"/>
</dbReference>
<sequence>MMRLSSSNDGVRAVMGTLGGPIIRLITIAVFLVFSLYLGYRHAYAPLFDDVQLPAAAAAQSVRIDTKILDAIDASTAGRRSHVPHTYDQYRTLFASVSDE</sequence>
<organism evidence="2 3">
    <name type="scientific">Candidatus Andersenbacteria bacterium RIFCSPHIGHO2_12_FULL_45_11</name>
    <dbReference type="NCBI Taxonomy" id="1797281"/>
    <lineage>
        <taxon>Bacteria</taxon>
        <taxon>Candidatus Anderseniibacteriota</taxon>
    </lineage>
</organism>